<dbReference type="RefSeq" id="WP_216595133.1">
    <property type="nucleotide sequence ID" value="NZ_CYYP01000013.1"/>
</dbReference>
<evidence type="ECO:0000313" key="8">
    <source>
        <dbReference type="EMBL" id="CUO38889.1"/>
    </source>
</evidence>
<dbReference type="InterPro" id="IPR043129">
    <property type="entry name" value="ATPase_NBD"/>
</dbReference>
<dbReference type="SUPFAM" id="SSF53067">
    <property type="entry name" value="Actin-like ATPase domain"/>
    <property type="match status" value="1"/>
</dbReference>
<dbReference type="GO" id="GO:0046872">
    <property type="term" value="F:metal ion binding"/>
    <property type="evidence" value="ECO:0007669"/>
    <property type="project" value="UniProtKB-KW"/>
</dbReference>
<organism evidence="8 9">
    <name type="scientific">Collinsella aerofaciens</name>
    <dbReference type="NCBI Taxonomy" id="74426"/>
    <lineage>
        <taxon>Bacteria</taxon>
        <taxon>Bacillati</taxon>
        <taxon>Actinomycetota</taxon>
        <taxon>Coriobacteriia</taxon>
        <taxon>Coriobacteriales</taxon>
        <taxon>Coriobacteriaceae</taxon>
        <taxon>Collinsella</taxon>
    </lineage>
</organism>
<keyword evidence="8" id="KW-0808">Transferase</keyword>
<accession>A0A174EQY0</accession>
<dbReference type="InterPro" id="IPR000600">
    <property type="entry name" value="ROK"/>
</dbReference>
<sequence>MSEKQMRLGALEAGGTKMVCAVVSGDGEVLDRMETPTLTPAETVPQMVEWFTARDVNALGIGAFGPTCVDPNDERYGSILQTPKLAWRGYGLRAAFADALGIPVTYDTDVNVACLGEVVFGCCKGLEDAVYVTIGTGVGAGVMCAGRLLHGMLHPEAGHMLVRTRPTEEGRCVCPSHASCLEGLASGPAIAARWGKPAAELADNAEVWALEGDYLGQMCANLVLMYSPRRIVLGGGVMHQEQLYGIVRKKTLEYLGGYIQTAELKDIESYICAPGCGGDQGILGAAELARRALA</sequence>
<dbReference type="Gene3D" id="3.30.420.40">
    <property type="match status" value="2"/>
</dbReference>
<dbReference type="EMBL" id="CYYP01000013">
    <property type="protein sequence ID" value="CUO38889.1"/>
    <property type="molecule type" value="Genomic_DNA"/>
</dbReference>
<keyword evidence="8" id="KW-0418">Kinase</keyword>
<keyword evidence="3" id="KW-0479">Metal-binding</keyword>
<keyword evidence="4" id="KW-0862">Zinc</keyword>
<comment type="catalytic activity">
    <reaction evidence="7">
        <text>D-fructose + ATP = D-fructose 6-phosphate + ADP + H(+)</text>
        <dbReference type="Rhea" id="RHEA:16125"/>
        <dbReference type="ChEBI" id="CHEBI:15378"/>
        <dbReference type="ChEBI" id="CHEBI:30616"/>
        <dbReference type="ChEBI" id="CHEBI:37721"/>
        <dbReference type="ChEBI" id="CHEBI:61527"/>
        <dbReference type="ChEBI" id="CHEBI:456216"/>
        <dbReference type="EC" id="2.7.1.4"/>
    </reaction>
</comment>
<dbReference type="Pfam" id="PF00480">
    <property type="entry name" value="ROK"/>
    <property type="match status" value="1"/>
</dbReference>
<dbReference type="InterPro" id="IPR051804">
    <property type="entry name" value="Carb_Metab_Reg_Kinase/Isom"/>
</dbReference>
<dbReference type="Proteomes" id="UP000095468">
    <property type="component" value="Unassembled WGS sequence"/>
</dbReference>
<proteinExistence type="inferred from homology"/>
<keyword evidence="5" id="KW-0460">Magnesium</keyword>
<dbReference type="AlphaFoldDB" id="A0A174EQY0"/>
<dbReference type="GO" id="GO:0008865">
    <property type="term" value="F:fructokinase activity"/>
    <property type="evidence" value="ECO:0007669"/>
    <property type="project" value="UniProtKB-EC"/>
</dbReference>
<dbReference type="CDD" id="cd24067">
    <property type="entry name" value="ASKHA_NBD_ROK_BsFRK-like"/>
    <property type="match status" value="1"/>
</dbReference>
<evidence type="ECO:0000256" key="3">
    <source>
        <dbReference type="ARBA" id="ARBA00022723"/>
    </source>
</evidence>
<evidence type="ECO:0000256" key="4">
    <source>
        <dbReference type="ARBA" id="ARBA00022833"/>
    </source>
</evidence>
<evidence type="ECO:0000256" key="5">
    <source>
        <dbReference type="ARBA" id="ARBA00022842"/>
    </source>
</evidence>
<dbReference type="PROSITE" id="PS01125">
    <property type="entry name" value="ROK"/>
    <property type="match status" value="1"/>
</dbReference>
<comment type="cofactor">
    <cofactor evidence="1">
        <name>Mg(2+)</name>
        <dbReference type="ChEBI" id="CHEBI:18420"/>
    </cofactor>
</comment>
<evidence type="ECO:0000256" key="2">
    <source>
        <dbReference type="ARBA" id="ARBA00006479"/>
    </source>
</evidence>
<evidence type="ECO:0000256" key="6">
    <source>
        <dbReference type="ARBA" id="ARBA00038887"/>
    </source>
</evidence>
<name>A0A174EQY0_9ACTN</name>
<evidence type="ECO:0000256" key="7">
    <source>
        <dbReference type="ARBA" id="ARBA00048451"/>
    </source>
</evidence>
<dbReference type="PANTHER" id="PTHR42742:SF3">
    <property type="entry name" value="FRUCTOKINASE"/>
    <property type="match status" value="1"/>
</dbReference>
<dbReference type="PANTHER" id="PTHR42742">
    <property type="entry name" value="TRANSCRIPTIONAL REPRESSOR MPRA"/>
    <property type="match status" value="1"/>
</dbReference>
<evidence type="ECO:0000313" key="9">
    <source>
        <dbReference type="Proteomes" id="UP000095468"/>
    </source>
</evidence>
<comment type="similarity">
    <text evidence="2">Belongs to the ROK (NagC/XylR) family.</text>
</comment>
<gene>
    <name evidence="8" type="primary">gmuE_2</name>
    <name evidence="8" type="ORF">ERS852381_01480</name>
</gene>
<dbReference type="FunFam" id="3.30.420.40:FF:000136">
    <property type="entry name" value="Putative fructokinase"/>
    <property type="match status" value="1"/>
</dbReference>
<reference evidence="8 9" key="1">
    <citation type="submission" date="2015-09" db="EMBL/GenBank/DDBJ databases">
        <authorList>
            <consortium name="Pathogen Informatics"/>
        </authorList>
    </citation>
    <scope>NUCLEOTIDE SEQUENCE [LARGE SCALE GENOMIC DNA]</scope>
    <source>
        <strain evidence="8 9">2789STDY5608823</strain>
    </source>
</reference>
<protein>
    <recommendedName>
        <fullName evidence="6">fructokinase</fullName>
        <ecNumber evidence="6">2.7.1.4</ecNumber>
    </recommendedName>
</protein>
<dbReference type="EC" id="2.7.1.4" evidence="6"/>
<dbReference type="InterPro" id="IPR049874">
    <property type="entry name" value="ROK_cs"/>
</dbReference>
<evidence type="ECO:0000256" key="1">
    <source>
        <dbReference type="ARBA" id="ARBA00001946"/>
    </source>
</evidence>